<evidence type="ECO:0000256" key="4">
    <source>
        <dbReference type="ARBA" id="ARBA00022842"/>
    </source>
</evidence>
<evidence type="ECO:0000256" key="2">
    <source>
        <dbReference type="ARBA" id="ARBA00022723"/>
    </source>
</evidence>
<dbReference type="GO" id="GO:0016787">
    <property type="term" value="F:hydrolase activity"/>
    <property type="evidence" value="ECO:0007669"/>
    <property type="project" value="UniProtKB-KW"/>
</dbReference>
<dbReference type="Gene3D" id="1.20.1440.100">
    <property type="entry name" value="SG protein - dephosphorylation function"/>
    <property type="match status" value="1"/>
</dbReference>
<accession>A0A6I6DG13</accession>
<dbReference type="OrthoDB" id="9794212at2"/>
<evidence type="ECO:0000256" key="1">
    <source>
        <dbReference type="ARBA" id="ARBA00009184"/>
    </source>
</evidence>
<dbReference type="InterPro" id="IPR023214">
    <property type="entry name" value="HAD_sf"/>
</dbReference>
<reference evidence="6" key="1">
    <citation type="journal article" date="2019" name="Microbiology">
        <title>Complete Genome Sequence of an Uncultured Bacterium of the Candidate Phylum Bipolaricaulota.</title>
        <authorList>
            <person name="Kadnikov V.V."/>
            <person name="Mardanov A.V."/>
            <person name="Beletsky A.V."/>
            <person name="Frank Y.A."/>
            <person name="Karnachuk O.V."/>
            <person name="Ravin N.V."/>
        </authorList>
    </citation>
    <scope>NUCLEOTIDE SEQUENCE [LARGE SCALE GENOMIC DNA]</scope>
</reference>
<dbReference type="Pfam" id="PF12710">
    <property type="entry name" value="HAD"/>
    <property type="match status" value="1"/>
</dbReference>
<dbReference type="InterPro" id="IPR006385">
    <property type="entry name" value="HAD_hydro_SerB1"/>
</dbReference>
<dbReference type="Proteomes" id="UP000426444">
    <property type="component" value="Chromosome"/>
</dbReference>
<dbReference type="AlphaFoldDB" id="A0A6I6DG13"/>
<dbReference type="NCBIfam" id="TIGR01490">
    <property type="entry name" value="HAD-SF-IB-hyp1"/>
    <property type="match status" value="1"/>
</dbReference>
<dbReference type="SUPFAM" id="SSF56784">
    <property type="entry name" value="HAD-like"/>
    <property type="match status" value="1"/>
</dbReference>
<evidence type="ECO:0000313" key="5">
    <source>
        <dbReference type="EMBL" id="QGT99360.1"/>
    </source>
</evidence>
<organism evidence="5 6">
    <name type="scientific">Candidatus Syntrophocurvum alkaliphilum</name>
    <dbReference type="NCBI Taxonomy" id="2293317"/>
    <lineage>
        <taxon>Bacteria</taxon>
        <taxon>Bacillati</taxon>
        <taxon>Bacillota</taxon>
        <taxon>Clostridia</taxon>
        <taxon>Eubacteriales</taxon>
        <taxon>Syntrophomonadaceae</taxon>
        <taxon>Candidatus Syntrophocurvum</taxon>
    </lineage>
</organism>
<keyword evidence="6" id="KW-1185">Reference proteome</keyword>
<dbReference type="InterPro" id="IPR050582">
    <property type="entry name" value="HAD-like_SerB"/>
</dbReference>
<dbReference type="NCBIfam" id="TIGR01488">
    <property type="entry name" value="HAD-SF-IB"/>
    <property type="match status" value="1"/>
</dbReference>
<dbReference type="RefSeq" id="WP_156203268.1">
    <property type="nucleotide sequence ID" value="NZ_CP046457.1"/>
</dbReference>
<sequence>MKLAIFDFDGTLFTKDTLPCLGKEWLRQNRSKTRYIKIFLSIIPYVILYKLGVLDRDKMKISALKRFDQLFKGMTKKEIKTFFSKAYPHMRKLFNPNVVEEIKLAQNEGYHCVLLSGAYADLLNLVAKDLKIDSVIAVEITYNNDVFDHERDVPFINGESKLVLLKKLFLNHNIDWQSSRSYADSYSDLPVMKIVGQPVIVNPDEDLRTYGQKHNWRTIGA</sequence>
<dbReference type="Gene3D" id="3.40.50.1000">
    <property type="entry name" value="HAD superfamily/HAD-like"/>
    <property type="match status" value="1"/>
</dbReference>
<dbReference type="KEGG" id="salq:SYNTR_0767"/>
<keyword evidence="4" id="KW-0460">Magnesium</keyword>
<dbReference type="EMBL" id="CP046457">
    <property type="protein sequence ID" value="QGT99360.1"/>
    <property type="molecule type" value="Genomic_DNA"/>
</dbReference>
<evidence type="ECO:0000256" key="3">
    <source>
        <dbReference type="ARBA" id="ARBA00022801"/>
    </source>
</evidence>
<proteinExistence type="inferred from homology"/>
<comment type="similarity">
    <text evidence="1">Belongs to the HAD-like hydrolase superfamily. SerB family.</text>
</comment>
<name>A0A6I6DG13_9FIRM</name>
<dbReference type="PANTHER" id="PTHR43344:SF13">
    <property type="entry name" value="PHOSPHATASE RV3661-RELATED"/>
    <property type="match status" value="1"/>
</dbReference>
<keyword evidence="3 5" id="KW-0378">Hydrolase</keyword>
<protein>
    <submittedName>
        <fullName evidence="5">Phosphoserine phosphatase</fullName>
        <ecNumber evidence="5">3.1.3.3</ecNumber>
    </submittedName>
</protein>
<dbReference type="GO" id="GO:0046872">
    <property type="term" value="F:metal ion binding"/>
    <property type="evidence" value="ECO:0007669"/>
    <property type="project" value="UniProtKB-KW"/>
</dbReference>
<gene>
    <name evidence="5" type="ORF">SYNTR_0767</name>
</gene>
<dbReference type="PANTHER" id="PTHR43344">
    <property type="entry name" value="PHOSPHOSERINE PHOSPHATASE"/>
    <property type="match status" value="1"/>
</dbReference>
<evidence type="ECO:0000313" key="6">
    <source>
        <dbReference type="Proteomes" id="UP000426444"/>
    </source>
</evidence>
<dbReference type="EC" id="3.1.3.3" evidence="5"/>
<dbReference type="InterPro" id="IPR036412">
    <property type="entry name" value="HAD-like_sf"/>
</dbReference>
<keyword evidence="2" id="KW-0479">Metal-binding</keyword>